<dbReference type="AlphaFoldDB" id="A0A3E0W7A4"/>
<feature type="transmembrane region" description="Helical" evidence="1">
    <location>
        <begin position="12"/>
        <end position="37"/>
    </location>
</feature>
<gene>
    <name evidence="3" type="ORF">B7R25_16880</name>
</gene>
<comment type="caution">
    <text evidence="3">The sequence shown here is derived from an EMBL/GenBank/DDBJ whole genome shotgun (WGS) entry which is preliminary data.</text>
</comment>
<keyword evidence="1" id="KW-0812">Transmembrane</keyword>
<evidence type="ECO:0000313" key="4">
    <source>
        <dbReference type="Proteomes" id="UP000257080"/>
    </source>
</evidence>
<dbReference type="InterPro" id="IPR002477">
    <property type="entry name" value="Peptidoglycan-bd-like"/>
</dbReference>
<dbReference type="SUPFAM" id="SSF47090">
    <property type="entry name" value="PGBD-like"/>
    <property type="match status" value="1"/>
</dbReference>
<dbReference type="Gene3D" id="1.10.101.10">
    <property type="entry name" value="PGBD-like superfamily/PGBD"/>
    <property type="match status" value="1"/>
</dbReference>
<dbReference type="OrthoDB" id="3268648at2"/>
<reference evidence="3 4" key="1">
    <citation type="submission" date="2017-04" db="EMBL/GenBank/DDBJ databases">
        <title>Comparative genome analysis of Subtercola boreus.</title>
        <authorList>
            <person name="Cho Y.-J."/>
            <person name="Cho A."/>
            <person name="Kim O.-S."/>
            <person name="Lee J.-I."/>
        </authorList>
    </citation>
    <scope>NUCLEOTIDE SEQUENCE [LARGE SCALE GENOMIC DNA]</scope>
    <source>
        <strain evidence="3 4">P28004</strain>
    </source>
</reference>
<dbReference type="InterPro" id="IPR036366">
    <property type="entry name" value="PGBDSf"/>
</dbReference>
<dbReference type="Pfam" id="PF01471">
    <property type="entry name" value="PG_binding_1"/>
    <property type="match status" value="1"/>
</dbReference>
<organism evidence="3 4">
    <name type="scientific">Subtercola boreus</name>
    <dbReference type="NCBI Taxonomy" id="120213"/>
    <lineage>
        <taxon>Bacteria</taxon>
        <taxon>Bacillati</taxon>
        <taxon>Actinomycetota</taxon>
        <taxon>Actinomycetes</taxon>
        <taxon>Micrococcales</taxon>
        <taxon>Microbacteriaceae</taxon>
        <taxon>Subtercola</taxon>
    </lineage>
</organism>
<feature type="domain" description="Peptidoglycan binding-like" evidence="2">
    <location>
        <begin position="128"/>
        <end position="176"/>
    </location>
</feature>
<keyword evidence="1" id="KW-0472">Membrane</keyword>
<dbReference type="EMBL" id="NBXE01000056">
    <property type="protein sequence ID" value="RFA24378.1"/>
    <property type="molecule type" value="Genomic_DNA"/>
</dbReference>
<sequence>MAPLLATRRRRVVPWAIGIIAVLAAGACVGWAAAFVLTPATEVLDSTPFTYVEVVDGEVGSSISLSAVAAWAPAPVGSNIATGTVTTVDIEAGQEVTAGSILYTVNLRPVVIAQGSVPSFESLSQGSSGADVSQLQTLLTTLGFYSSKADGSFSGATQRAVIAWQKSLGVKADGVVQAGDIIYVPSLPTRISLDATKVKRGAVLGGGEDVVLGLPPTPTFTVPVTSTQAGLISIGGRVEITGPEGQTWQGFIAEQLPSTTDDSVTLTLTGAEGKPICGDDCKSVPVSDQALLRAQVITVENVKGLTVPSAALFSKADGTLAVTDEDGVEHSVTVTTSARGISVIQGAAQGTHVRVPAK</sequence>
<dbReference type="Proteomes" id="UP000257080">
    <property type="component" value="Unassembled WGS sequence"/>
</dbReference>
<dbReference type="InterPro" id="IPR036365">
    <property type="entry name" value="PGBD-like_sf"/>
</dbReference>
<accession>A0A3E0W7A4</accession>
<name>A0A3E0W7A4_9MICO</name>
<proteinExistence type="predicted"/>
<keyword evidence="1" id="KW-1133">Transmembrane helix</keyword>
<protein>
    <recommendedName>
        <fullName evidence="2">Peptidoglycan binding-like domain-containing protein</fullName>
    </recommendedName>
</protein>
<evidence type="ECO:0000259" key="2">
    <source>
        <dbReference type="Pfam" id="PF01471"/>
    </source>
</evidence>
<evidence type="ECO:0000313" key="3">
    <source>
        <dbReference type="EMBL" id="RFA24378.1"/>
    </source>
</evidence>
<evidence type="ECO:0000256" key="1">
    <source>
        <dbReference type="SAM" id="Phobius"/>
    </source>
</evidence>